<dbReference type="Pfam" id="PF25273">
    <property type="entry name" value="DUF7869"/>
    <property type="match status" value="1"/>
</dbReference>
<dbReference type="PANTHER" id="PTHR34415:SF1">
    <property type="entry name" value="INTEGRASE CATALYTIC DOMAIN-CONTAINING PROTEIN"/>
    <property type="match status" value="1"/>
</dbReference>
<sequence>MDFPNLSFHRPRVDTCRTCNRLQCEIAGNSNTAKTQLELHHRKVEYSSLSMKNDFLSSPLPNSSVCCLSMDLQQVMFVPSLTHSNMFYLRQLSCYKFNVHLGDTNRSFMCMWNEGIGGRGASEMASCLLRVLNNNVTNKKHLIIWSDNCVGQNKNKIILFVLIFFVIHGIFETVEHKFLISGHSFMASDRDFALIEKRKRLMKAFVPKDLHEDVTSARYNPPFEVINMEIHGFWDIKSLAEEFLNTTKVNITKSVCIRIEKECPFKTKMKQTYSDVENWQIYNVLKKGKTLNDLKKAELLKLAPENKINDVKKKIIVVYDTVSEG</sequence>
<evidence type="ECO:0000313" key="2">
    <source>
        <dbReference type="EMBL" id="KAJ8930234.1"/>
    </source>
</evidence>
<proteinExistence type="predicted"/>
<dbReference type="AlphaFoldDB" id="A0AAV8WTZ8"/>
<gene>
    <name evidence="2" type="ORF">NQ314_016960</name>
</gene>
<dbReference type="EMBL" id="JANEYF010004717">
    <property type="protein sequence ID" value="KAJ8930234.1"/>
    <property type="molecule type" value="Genomic_DNA"/>
</dbReference>
<dbReference type="Proteomes" id="UP001162156">
    <property type="component" value="Unassembled WGS sequence"/>
</dbReference>
<dbReference type="PANTHER" id="PTHR34415">
    <property type="entry name" value="INTEGRASE CATALYTIC DOMAIN-CONTAINING PROTEIN"/>
    <property type="match status" value="1"/>
</dbReference>
<reference evidence="2" key="1">
    <citation type="journal article" date="2023" name="Insect Mol. Biol.">
        <title>Genome sequencing provides insights into the evolution of gene families encoding plant cell wall-degrading enzymes in longhorned beetles.</title>
        <authorList>
            <person name="Shin N.R."/>
            <person name="Okamura Y."/>
            <person name="Kirsch R."/>
            <person name="Pauchet Y."/>
        </authorList>
    </citation>
    <scope>NUCLEOTIDE SEQUENCE</scope>
    <source>
        <strain evidence="2">RBIC_L_NR</strain>
    </source>
</reference>
<accession>A0AAV8WTZ8</accession>
<protein>
    <recommendedName>
        <fullName evidence="1">DUF7869 domain-containing protein</fullName>
    </recommendedName>
</protein>
<feature type="domain" description="DUF7869" evidence="1">
    <location>
        <begin position="124"/>
        <end position="263"/>
    </location>
</feature>
<organism evidence="2 3">
    <name type="scientific">Rhamnusium bicolor</name>
    <dbReference type="NCBI Taxonomy" id="1586634"/>
    <lineage>
        <taxon>Eukaryota</taxon>
        <taxon>Metazoa</taxon>
        <taxon>Ecdysozoa</taxon>
        <taxon>Arthropoda</taxon>
        <taxon>Hexapoda</taxon>
        <taxon>Insecta</taxon>
        <taxon>Pterygota</taxon>
        <taxon>Neoptera</taxon>
        <taxon>Endopterygota</taxon>
        <taxon>Coleoptera</taxon>
        <taxon>Polyphaga</taxon>
        <taxon>Cucujiformia</taxon>
        <taxon>Chrysomeloidea</taxon>
        <taxon>Cerambycidae</taxon>
        <taxon>Lepturinae</taxon>
        <taxon>Rhagiini</taxon>
        <taxon>Rhamnusium</taxon>
    </lineage>
</organism>
<keyword evidence="3" id="KW-1185">Reference proteome</keyword>
<evidence type="ECO:0000313" key="3">
    <source>
        <dbReference type="Proteomes" id="UP001162156"/>
    </source>
</evidence>
<name>A0AAV8WTZ8_9CUCU</name>
<evidence type="ECO:0000259" key="1">
    <source>
        <dbReference type="Pfam" id="PF25273"/>
    </source>
</evidence>
<comment type="caution">
    <text evidence="2">The sequence shown here is derived from an EMBL/GenBank/DDBJ whole genome shotgun (WGS) entry which is preliminary data.</text>
</comment>
<dbReference type="InterPro" id="IPR057191">
    <property type="entry name" value="DUF7869"/>
</dbReference>